<dbReference type="RefSeq" id="WP_047220990.1">
    <property type="nucleotide sequence ID" value="NZ_LS398551.1"/>
</dbReference>
<dbReference type="GO" id="GO:0005694">
    <property type="term" value="C:chromosome"/>
    <property type="evidence" value="ECO:0007669"/>
    <property type="project" value="TreeGrafter"/>
</dbReference>
<dbReference type="InterPro" id="IPR003115">
    <property type="entry name" value="ParB_N"/>
</dbReference>
<evidence type="ECO:0000313" key="10">
    <source>
        <dbReference type="Proteomes" id="UP000244959"/>
    </source>
</evidence>
<keyword evidence="10" id="KW-1185">Reference proteome</keyword>
<evidence type="ECO:0000256" key="4">
    <source>
        <dbReference type="ARBA" id="ARBA00023125"/>
    </source>
</evidence>
<dbReference type="EMBL" id="LANO01000055">
    <property type="protein sequence ID" value="KJV51102.1"/>
    <property type="molecule type" value="Genomic_DNA"/>
</dbReference>
<reference evidence="8" key="3">
    <citation type="submission" date="2018-03" db="EMBL/GenBank/DDBJ databases">
        <authorList>
            <person name="Keele B.F."/>
        </authorList>
    </citation>
    <scope>NUCLEOTIDE SEQUENCE [LARGE SCALE GENOMIC DNA]</scope>
    <source>
        <strain evidence="8">Gilliam</strain>
    </source>
</reference>
<accession>A0A0F3M6L5</accession>
<gene>
    <name evidence="8" type="ORF">GILLIAM_01739</name>
    <name evidence="7" type="ORF">OTSGILL_2526</name>
</gene>
<dbReference type="Pfam" id="PF17762">
    <property type="entry name" value="HTH_ParB"/>
    <property type="match status" value="1"/>
</dbReference>
<dbReference type="NCBIfam" id="TIGR00180">
    <property type="entry name" value="parB_part"/>
    <property type="match status" value="1"/>
</dbReference>
<dbReference type="InterPro" id="IPR057240">
    <property type="entry name" value="ParB_dimer_C"/>
</dbReference>
<evidence type="ECO:0000256" key="5">
    <source>
        <dbReference type="ARBA" id="ARBA00025472"/>
    </source>
</evidence>
<dbReference type="Gene3D" id="3.90.1530.30">
    <property type="match status" value="1"/>
</dbReference>
<dbReference type="InterPro" id="IPR041468">
    <property type="entry name" value="HTH_ParB/Spo0J"/>
</dbReference>
<sequence length="293" mass="32906">MRTSKTRGLGRGLSALLNDNISSSSTTISQNDSVSILNINQLTVNPHQPRKSFDHDSLVELSESILVHGIIQPIIVNKTEDQSKYIIIAGERRWRAAKIANLIEVPVVIRDIDNDQVLQVALIENIQRQKLNIIEEAEGYLKLIEEFNFTQDSLSKILGKSRSHIANVLRLNSLPIPVKDSLIQGKITMGHARTLIGHEDAIKIAETIIKQNLNVRQTEKYIKKLTNPNKLNKSNHVIKCSTGSELDELSILTQNLSQKLNTKVFIENSNHGGKITIFFSNLEKLDDILSRIK</sequence>
<dbReference type="GO" id="GO:0007059">
    <property type="term" value="P:chromosome segregation"/>
    <property type="evidence" value="ECO:0007669"/>
    <property type="project" value="UniProtKB-KW"/>
</dbReference>
<dbReference type="Proteomes" id="UP000244959">
    <property type="component" value="Chromosome I"/>
</dbReference>
<dbReference type="InterPro" id="IPR050336">
    <property type="entry name" value="Chromosome_partition/occlusion"/>
</dbReference>
<reference evidence="7 9" key="1">
    <citation type="submission" date="2015-02" db="EMBL/GenBank/DDBJ databases">
        <title>Genome Sequencing of Rickettsiales.</title>
        <authorList>
            <person name="Daugherty S.C."/>
            <person name="Su Q."/>
            <person name="Abolude K."/>
            <person name="Beier-Sexton M."/>
            <person name="Carlyon J.A."/>
            <person name="Carter R."/>
            <person name="Day N.P."/>
            <person name="Dumler S.J."/>
            <person name="Dyachenko V."/>
            <person name="Godinez A."/>
            <person name="Kurtti T.J."/>
            <person name="Lichay M."/>
            <person name="Mullins K.E."/>
            <person name="Ott S."/>
            <person name="Pappas-Brown V."/>
            <person name="Paris D.H."/>
            <person name="Patel P."/>
            <person name="Richards A.L."/>
            <person name="Sadzewicz L."/>
            <person name="Sears K."/>
            <person name="Seidman D."/>
            <person name="Sengamalay N."/>
            <person name="Stenos J."/>
            <person name="Tallon L.J."/>
            <person name="Vincent G."/>
            <person name="Fraser C.M."/>
            <person name="Munderloh U."/>
            <person name="Dunning-Hotopp J.C."/>
        </authorList>
    </citation>
    <scope>NUCLEOTIDE SEQUENCE [LARGE SCALE GENOMIC DNA]</scope>
    <source>
        <strain evidence="7 9">Gilliam</strain>
    </source>
</reference>
<dbReference type="Proteomes" id="UP000033769">
    <property type="component" value="Unassembled WGS sequence"/>
</dbReference>
<proteinExistence type="inferred from homology"/>
<dbReference type="InterPro" id="IPR036086">
    <property type="entry name" value="ParB/Sulfiredoxin_sf"/>
</dbReference>
<dbReference type="GO" id="GO:0003677">
    <property type="term" value="F:DNA binding"/>
    <property type="evidence" value="ECO:0007669"/>
    <property type="project" value="UniProtKB-KW"/>
</dbReference>
<dbReference type="FunFam" id="1.10.10.2830:FF:000001">
    <property type="entry name" value="Chromosome partitioning protein ParB"/>
    <property type="match status" value="1"/>
</dbReference>
<dbReference type="Gene3D" id="1.10.10.2830">
    <property type="match status" value="1"/>
</dbReference>
<organism evidence="7 9">
    <name type="scientific">Orientia tsutsugamushi str. Gilliam</name>
    <dbReference type="NCBI Taxonomy" id="1359184"/>
    <lineage>
        <taxon>Bacteria</taxon>
        <taxon>Pseudomonadati</taxon>
        <taxon>Pseudomonadota</taxon>
        <taxon>Alphaproteobacteria</taxon>
        <taxon>Rickettsiales</taxon>
        <taxon>Rickettsiaceae</taxon>
        <taxon>Rickettsieae</taxon>
        <taxon>Orientia</taxon>
    </lineage>
</organism>
<dbReference type="PATRIC" id="fig|1359184.3.peg.2444"/>
<dbReference type="EMBL" id="LS398551">
    <property type="protein sequence ID" value="SPR08648.1"/>
    <property type="molecule type" value="Genomic_DNA"/>
</dbReference>
<evidence type="ECO:0000256" key="3">
    <source>
        <dbReference type="ARBA" id="ARBA00022829"/>
    </source>
</evidence>
<dbReference type="SMART" id="SM00470">
    <property type="entry name" value="ParB"/>
    <property type="match status" value="1"/>
</dbReference>
<evidence type="ECO:0000313" key="8">
    <source>
        <dbReference type="EMBL" id="SPR08648.1"/>
    </source>
</evidence>
<dbReference type="CDD" id="cd16393">
    <property type="entry name" value="SPO0J_N"/>
    <property type="match status" value="1"/>
</dbReference>
<comment type="function">
    <text evidence="5">Involved in chromosome partition. Localize to both poles of the predivisional cell following completion of DNA replication. Binds to the DNA origin of replication.</text>
</comment>
<dbReference type="FunFam" id="3.90.1530.30:FF:000001">
    <property type="entry name" value="Chromosome partitioning protein ParB"/>
    <property type="match status" value="1"/>
</dbReference>
<dbReference type="Pfam" id="PF02195">
    <property type="entry name" value="ParB_N"/>
    <property type="match status" value="1"/>
</dbReference>
<keyword evidence="3" id="KW-0159">Chromosome partition</keyword>
<evidence type="ECO:0000256" key="1">
    <source>
        <dbReference type="ARBA" id="ARBA00006295"/>
    </source>
</evidence>
<evidence type="ECO:0000313" key="7">
    <source>
        <dbReference type="EMBL" id="KJV51102.1"/>
    </source>
</evidence>
<protein>
    <recommendedName>
        <fullName evidence="2">Probable chromosome-partitioning protein ParB</fullName>
    </recommendedName>
</protein>
<dbReference type="PANTHER" id="PTHR33375:SF1">
    <property type="entry name" value="CHROMOSOME-PARTITIONING PROTEIN PARB-RELATED"/>
    <property type="match status" value="1"/>
</dbReference>
<evidence type="ECO:0000313" key="9">
    <source>
        <dbReference type="Proteomes" id="UP000033769"/>
    </source>
</evidence>
<name>A0A0F3M6L5_ORITS</name>
<dbReference type="PANTHER" id="PTHR33375">
    <property type="entry name" value="CHROMOSOME-PARTITIONING PROTEIN PARB-RELATED"/>
    <property type="match status" value="1"/>
</dbReference>
<keyword evidence="4" id="KW-0238">DNA-binding</keyword>
<reference evidence="10" key="2">
    <citation type="submission" date="2018-03" db="EMBL/GenBank/DDBJ databases">
        <authorList>
            <person name="Batty M. E."/>
            <person name="Batty M E."/>
        </authorList>
    </citation>
    <scope>NUCLEOTIDE SEQUENCE [LARGE SCALE GENOMIC DNA]</scope>
    <source>
        <strain evidence="10">Gilliam</strain>
    </source>
</reference>
<dbReference type="AlphaFoldDB" id="A0A0F3M6L5"/>
<feature type="domain" description="ParB-like N-terminal" evidence="6">
    <location>
        <begin position="35"/>
        <end position="126"/>
    </location>
</feature>
<evidence type="ECO:0000256" key="2">
    <source>
        <dbReference type="ARBA" id="ARBA00022372"/>
    </source>
</evidence>
<dbReference type="Pfam" id="PF23552">
    <property type="entry name" value="ParB_C"/>
    <property type="match status" value="1"/>
</dbReference>
<evidence type="ECO:0000259" key="6">
    <source>
        <dbReference type="SMART" id="SM00470"/>
    </source>
</evidence>
<comment type="similarity">
    <text evidence="1">Belongs to the ParB family.</text>
</comment>
<dbReference type="InterPro" id="IPR004437">
    <property type="entry name" value="ParB/RepB/Spo0J"/>
</dbReference>
<dbReference type="SUPFAM" id="SSF110849">
    <property type="entry name" value="ParB/Sulfiredoxin"/>
    <property type="match status" value="1"/>
</dbReference>